<gene>
    <name evidence="3" type="ORF">MSG88_05040</name>
</gene>
<name>A0AAW8YX17_9GAMM</name>
<comment type="caution">
    <text evidence="3">The sequence shown here is derived from an EMBL/GenBank/DDBJ whole genome shotgun (WGS) entry which is preliminary data.</text>
</comment>
<keyword evidence="2" id="KW-0732">Signal</keyword>
<evidence type="ECO:0000256" key="1">
    <source>
        <dbReference type="SAM" id="MobiDB-lite"/>
    </source>
</evidence>
<reference evidence="3" key="1">
    <citation type="submission" date="2023-10" db="EMBL/GenBank/DDBJ databases">
        <authorList>
            <person name="Sykes E.M.E."/>
            <person name="Khan I.U.H."/>
            <person name="Kumar A."/>
        </authorList>
    </citation>
    <scope>NUCLEOTIDE SEQUENCE</scope>
    <source>
        <strain evidence="3">IK5</strain>
    </source>
</reference>
<organism evidence="3 4">
    <name type="scientific">Acinetobacter indicus</name>
    <dbReference type="NCBI Taxonomy" id="756892"/>
    <lineage>
        <taxon>Bacteria</taxon>
        <taxon>Pseudomonadati</taxon>
        <taxon>Pseudomonadota</taxon>
        <taxon>Gammaproteobacteria</taxon>
        <taxon>Moraxellales</taxon>
        <taxon>Moraxellaceae</taxon>
        <taxon>Acinetobacter</taxon>
    </lineage>
</organism>
<evidence type="ECO:0000256" key="2">
    <source>
        <dbReference type="SAM" id="SignalP"/>
    </source>
</evidence>
<proteinExistence type="predicted"/>
<feature type="signal peptide" evidence="2">
    <location>
        <begin position="1"/>
        <end position="18"/>
    </location>
</feature>
<evidence type="ECO:0000313" key="3">
    <source>
        <dbReference type="EMBL" id="MDV4315139.1"/>
    </source>
</evidence>
<sequence length="625" mass="66997">MKKTLLCLTLAGLLSACGGSDNDSSSSPNPSPSNTTKTGVLTDGPVSGATYTINGVSKRTNAQGEFEYQEGDEITFSIGNIEIGTVIGADRITPVELADDVTTRTNLLIFLQSLDSQEGHDDGIQIPDSVSQLPANSIDFSKPTTEFITSFQPVLQTIEDFKDKVVVSATEAQANFNQTLLKDIVGVWYAKNADSEIVLQVTSDGKYLIGEPIVSSPSDSANGMEYGELSVNAVAGDLWAQSSIDTNEDWGLTDSGKTRDMKISFDGTQLKISEAQNPNESATFTKVPQNNSSIAGAWNSSSGKQLFVFNPDNNTYIMVDAVGDDQVEVGETPCGGPGIEYGKYRVQDGKLFVDNILIDTNGCAGLSDNSASSSSGLPVTVNATSLTLHEPNEGTFILTRPNIEGATTSSASQFYKDIAGTWEIGRTESTAVILHILPDGRYALGEADITDETGHAGIEMGRLNWNSIDSTLKPLISEDTNGDYGLSHPDNDGHYRLSYNGTDLVLTDVGSNSTYILTKVKQSSGLVGTWQFNQTHLFAFFDTGYYFFLDTEGDDDCANPGIEYGKYTTTANTLSATEILYDTNDCGGLHDPWDNSKVNATYSISGTSLTLHPQGEDPVTLQRSN</sequence>
<dbReference type="PROSITE" id="PS51257">
    <property type="entry name" value="PROKAR_LIPOPROTEIN"/>
    <property type="match status" value="1"/>
</dbReference>
<feature type="compositionally biased region" description="Low complexity" evidence="1">
    <location>
        <begin position="19"/>
        <end position="34"/>
    </location>
</feature>
<feature type="region of interest" description="Disordered" evidence="1">
    <location>
        <begin position="19"/>
        <end position="46"/>
    </location>
</feature>
<evidence type="ECO:0000313" key="4">
    <source>
        <dbReference type="Proteomes" id="UP001284654"/>
    </source>
</evidence>
<dbReference type="EMBL" id="JAWJYY010000001">
    <property type="protein sequence ID" value="MDV4315139.1"/>
    <property type="molecule type" value="Genomic_DNA"/>
</dbReference>
<accession>A0AAW8YX17</accession>
<dbReference type="AlphaFoldDB" id="A0AAW8YX17"/>
<feature type="chain" id="PRO_5043331362" evidence="2">
    <location>
        <begin position="19"/>
        <end position="625"/>
    </location>
</feature>
<protein>
    <submittedName>
        <fullName evidence="3">Uncharacterized protein</fullName>
    </submittedName>
</protein>
<dbReference type="Proteomes" id="UP001284654">
    <property type="component" value="Unassembled WGS sequence"/>
</dbReference>
<dbReference type="RefSeq" id="WP_075175073.1">
    <property type="nucleotide sequence ID" value="NZ_CP041291.1"/>
</dbReference>